<dbReference type="Proteomes" id="UP000061457">
    <property type="component" value="Chromosome I"/>
</dbReference>
<dbReference type="OrthoDB" id="9805918at2"/>
<sequence length="224" mass="25967">MKIGTCSKGSTDMKEKLRSSLGKVTFELTIVTLGVLIALVINEWFQNYQEERRAHEILEKAHYEMKSNLVSLKSALKGYEKSIAYIDKLIEEDQKTANKNYLFSIPQEDLSVSVWRFALLRDELRELPVELLVRIESSYEATKHVKNTMEKMGPSFLTEFINKFTVSEDQTQLLKSLKHELKNALLRTKIAAFKQEIIVKETEYYLKTGQVNIEQSKQGIHFKI</sequence>
<dbReference type="AlphaFoldDB" id="A0A0S2JXM0"/>
<keyword evidence="1" id="KW-0812">Transmembrane</keyword>
<name>A0A0S2JXM0_9GAMM</name>
<protein>
    <submittedName>
        <fullName evidence="2">Uncharacterized protein</fullName>
    </submittedName>
</protein>
<dbReference type="PATRIC" id="fig|161398.10.peg.67"/>
<gene>
    <name evidence="2" type="ORF">PP2015_66</name>
</gene>
<organism evidence="2 3">
    <name type="scientific">Pseudoalteromonas phenolica</name>
    <dbReference type="NCBI Taxonomy" id="161398"/>
    <lineage>
        <taxon>Bacteria</taxon>
        <taxon>Pseudomonadati</taxon>
        <taxon>Pseudomonadota</taxon>
        <taxon>Gammaproteobacteria</taxon>
        <taxon>Alteromonadales</taxon>
        <taxon>Pseudoalteromonadaceae</taxon>
        <taxon>Pseudoalteromonas</taxon>
    </lineage>
</organism>
<reference evidence="3" key="1">
    <citation type="submission" date="2015-11" db="EMBL/GenBank/DDBJ databases">
        <authorList>
            <person name="Kim K.M."/>
        </authorList>
    </citation>
    <scope>NUCLEOTIDE SEQUENCE [LARGE SCALE GENOMIC DNA]</scope>
    <source>
        <strain evidence="3">KCTC 12086</strain>
    </source>
</reference>
<evidence type="ECO:0000313" key="2">
    <source>
        <dbReference type="EMBL" id="ALO40595.1"/>
    </source>
</evidence>
<accession>A0A0S2JXM0</accession>
<keyword evidence="3" id="KW-1185">Reference proteome</keyword>
<dbReference type="EMBL" id="CP013187">
    <property type="protein sequence ID" value="ALO40595.1"/>
    <property type="molecule type" value="Genomic_DNA"/>
</dbReference>
<keyword evidence="1" id="KW-1133">Transmembrane helix</keyword>
<feature type="transmembrane region" description="Helical" evidence="1">
    <location>
        <begin position="21"/>
        <end position="41"/>
    </location>
</feature>
<proteinExistence type="predicted"/>
<dbReference type="STRING" id="161398.PP2015_66"/>
<dbReference type="RefSeq" id="WP_058028383.1">
    <property type="nucleotide sequence ID" value="NZ_CP013187.1"/>
</dbReference>
<evidence type="ECO:0000256" key="1">
    <source>
        <dbReference type="SAM" id="Phobius"/>
    </source>
</evidence>
<keyword evidence="1" id="KW-0472">Membrane</keyword>
<dbReference type="KEGG" id="pphe:PP2015_66"/>
<evidence type="ECO:0000313" key="3">
    <source>
        <dbReference type="Proteomes" id="UP000061457"/>
    </source>
</evidence>